<comment type="caution">
    <text evidence="2">The sequence shown here is derived from an EMBL/GenBank/DDBJ whole genome shotgun (WGS) entry which is preliminary data.</text>
</comment>
<keyword evidence="3" id="KW-1185">Reference proteome</keyword>
<proteinExistence type="predicted"/>
<reference evidence="3" key="1">
    <citation type="journal article" date="2019" name="Int. J. Syst. Evol. Microbiol.">
        <title>The Global Catalogue of Microorganisms (GCM) 10K type strain sequencing project: providing services to taxonomists for standard genome sequencing and annotation.</title>
        <authorList>
            <consortium name="The Broad Institute Genomics Platform"/>
            <consortium name="The Broad Institute Genome Sequencing Center for Infectious Disease"/>
            <person name="Wu L."/>
            <person name="Ma J."/>
        </authorList>
    </citation>
    <scope>NUCLEOTIDE SEQUENCE [LARGE SCALE GENOMIC DNA]</scope>
    <source>
        <strain evidence="3">CGMCC 1.12859</strain>
    </source>
</reference>
<evidence type="ECO:0000313" key="2">
    <source>
        <dbReference type="EMBL" id="MFC7179172.1"/>
    </source>
</evidence>
<evidence type="ECO:0000313" key="3">
    <source>
        <dbReference type="Proteomes" id="UP001596435"/>
    </source>
</evidence>
<gene>
    <name evidence="2" type="ORF">ACFQMG_06300</name>
</gene>
<name>A0ABW2FST0_9ACTN</name>
<evidence type="ECO:0000256" key="1">
    <source>
        <dbReference type="SAM" id="MobiDB-lite"/>
    </source>
</evidence>
<dbReference type="RefSeq" id="WP_345708200.1">
    <property type="nucleotide sequence ID" value="NZ_BAABKV010000001.1"/>
</dbReference>
<dbReference type="Proteomes" id="UP001596435">
    <property type="component" value="Unassembled WGS sequence"/>
</dbReference>
<accession>A0ABW2FST0</accession>
<protein>
    <recommendedName>
        <fullName evidence="4">Secreted protein/lipoprotein</fullName>
    </recommendedName>
</protein>
<feature type="compositionally biased region" description="Low complexity" evidence="1">
    <location>
        <begin position="23"/>
        <end position="53"/>
    </location>
</feature>
<dbReference type="EMBL" id="JBHTAJ010000009">
    <property type="protein sequence ID" value="MFC7179172.1"/>
    <property type="molecule type" value="Genomic_DNA"/>
</dbReference>
<feature type="region of interest" description="Disordered" evidence="1">
    <location>
        <begin position="13"/>
        <end position="53"/>
    </location>
</feature>
<organism evidence="2 3">
    <name type="scientific">Kitasatospora paranensis</name>
    <dbReference type="NCBI Taxonomy" id="258053"/>
    <lineage>
        <taxon>Bacteria</taxon>
        <taxon>Bacillati</taxon>
        <taxon>Actinomycetota</taxon>
        <taxon>Actinomycetes</taxon>
        <taxon>Kitasatosporales</taxon>
        <taxon>Streptomycetaceae</taxon>
        <taxon>Kitasatospora</taxon>
    </lineage>
</organism>
<evidence type="ECO:0008006" key="4">
    <source>
        <dbReference type="Google" id="ProtNLM"/>
    </source>
</evidence>
<sequence>MALLFLLTACGSNGSAGSSERLGTPVTGVPGGTAVTPSGGSGTATTAPTEGAEGAVGRDVMRVYQSWWAAQTEAFGRSDSDGSQLRVYSTGTALSEALANLHQLHQAKLVMTGSPRTAPVVRSLDPAADPQSAVVSDCLDVTDWHQADATTKTLKDPTQRFTRYVATVSLRKNGNRWLIVDFKREVGRTC</sequence>